<feature type="compositionally biased region" description="Basic and acidic residues" evidence="1">
    <location>
        <begin position="317"/>
        <end position="333"/>
    </location>
</feature>
<comment type="caution">
    <text evidence="2">The sequence shown here is derived from an EMBL/GenBank/DDBJ whole genome shotgun (WGS) entry which is preliminary data.</text>
</comment>
<sequence>MLRDDRESNANAGIGAGYAAFQLSRALTAPGLDNDGQTSKRIARWRNVIEHILQGSASYGSRTPFADVPEWVTLEVVTGGFATGQFLAGGALTEYERQLAASIPGMRPGFERLDLNTWHLTEEGIEVLQTKLASGDYRIEVPEEAALLTVAWLLGQQRTESAWDLVEAIAPFFEQLRFFPMASDGLPLSSGQVQAFTVGDVRAVLSNCPAQARVAVQKHVVETRLPLYDSAVSLFLLTYQDNWPCRRYPEGWFEQANILKRQFDASCPSASGEAESSRDRAGELFALLGSCASDAASLTGRQVGRIRRIVDDFVRKHGHPESESHQKHRDSQRSHVSAPGHHLFAKAVAARLSRYPGSDGVSDFSSLLQPVTCEEATAYSLLTGIGIPPDIRRRVERCRKGTIAELIEKGLITSGDTVARLLPAITAEICSAGFRDTSLRMLSVATYRAFRQRRSLLLLDLQTQVKMKELPWVAAVEDQRETDAVVAEAAKQFLIQSAAMTLCAFPQAILPNKLIQEFAALAAMAKLDLPFVEEVASDIFMGAFSNKYIRAARQAASLTSGTLYANYYDIDASQLAMLPDQPKSRRKRFSRPDASNRDALARLCSQRADEGLGAWRPATNGKIIEQQQILTTQNLSLLFGELGLKALLQDRLASMAEECFRWICIRQQMKLRFYHSSLVMIKNTAYAWRQMVFYLAMLDEAEMQFAIERIEAHFATQASAFRERFLPAIRGLRVAASGTPLTEDRQASEGAQVFIGWTTERHWLLKLQTNGVA</sequence>
<proteinExistence type="predicted"/>
<reference evidence="2 3" key="1">
    <citation type="submission" date="2016-10" db="EMBL/GenBank/DDBJ databases">
        <title>Comparative genome analysis of multiple Pseudomonas spp. focuses on biocontrol and plant growth promoting traits.</title>
        <authorList>
            <person name="Tao X.-Y."/>
            <person name="Taylor C.G."/>
        </authorList>
    </citation>
    <scope>NUCLEOTIDE SEQUENCE [LARGE SCALE GENOMIC DNA]</scope>
    <source>
        <strain evidence="2 3">36B3</strain>
    </source>
</reference>
<gene>
    <name evidence="2" type="ORF">BK674_19760</name>
</gene>
<dbReference type="AlphaFoldDB" id="A0A423NN15"/>
<accession>A0A423NN15</accession>
<feature type="region of interest" description="Disordered" evidence="1">
    <location>
        <begin position="317"/>
        <end position="336"/>
    </location>
</feature>
<dbReference type="Proteomes" id="UP000284207">
    <property type="component" value="Unassembled WGS sequence"/>
</dbReference>
<name>A0A423NN15_9PSED</name>
<evidence type="ECO:0000313" key="2">
    <source>
        <dbReference type="EMBL" id="RON99664.1"/>
    </source>
</evidence>
<evidence type="ECO:0000256" key="1">
    <source>
        <dbReference type="SAM" id="MobiDB-lite"/>
    </source>
</evidence>
<protein>
    <submittedName>
        <fullName evidence="2">Uncharacterized protein</fullName>
    </submittedName>
</protein>
<evidence type="ECO:0000313" key="3">
    <source>
        <dbReference type="Proteomes" id="UP000284207"/>
    </source>
</evidence>
<organism evidence="2 3">
    <name type="scientific">Pseudomonas moraviensis</name>
    <dbReference type="NCBI Taxonomy" id="321662"/>
    <lineage>
        <taxon>Bacteria</taxon>
        <taxon>Pseudomonadati</taxon>
        <taxon>Pseudomonadota</taxon>
        <taxon>Gammaproteobacteria</taxon>
        <taxon>Pseudomonadales</taxon>
        <taxon>Pseudomonadaceae</taxon>
        <taxon>Pseudomonas</taxon>
    </lineage>
</organism>
<dbReference type="EMBL" id="MOCA01000006">
    <property type="protein sequence ID" value="RON99664.1"/>
    <property type="molecule type" value="Genomic_DNA"/>
</dbReference>
<dbReference type="RefSeq" id="WP_123419590.1">
    <property type="nucleotide sequence ID" value="NZ_MOCA01000006.1"/>
</dbReference>